<evidence type="ECO:0000256" key="7">
    <source>
        <dbReference type="ARBA" id="ARBA00022989"/>
    </source>
</evidence>
<evidence type="ECO:0000256" key="3">
    <source>
        <dbReference type="ARBA" id="ARBA00022475"/>
    </source>
</evidence>
<dbReference type="InterPro" id="IPR024961">
    <property type="entry name" value="T2SS_GspC_N"/>
</dbReference>
<dbReference type="EMBL" id="CP099397">
    <property type="protein sequence ID" value="USR39408.1"/>
    <property type="molecule type" value="Genomic_DNA"/>
</dbReference>
<evidence type="ECO:0000256" key="5">
    <source>
        <dbReference type="ARBA" id="ARBA00022692"/>
    </source>
</evidence>
<organism evidence="10 11">
    <name type="scientific">Ectopseudomonas hydrolytica</name>
    <dbReference type="NCBI Taxonomy" id="2493633"/>
    <lineage>
        <taxon>Bacteria</taxon>
        <taxon>Pseudomonadati</taxon>
        <taxon>Pseudomonadota</taxon>
        <taxon>Gammaproteobacteria</taxon>
        <taxon>Pseudomonadales</taxon>
        <taxon>Pseudomonadaceae</taxon>
        <taxon>Ectopseudomonas</taxon>
    </lineage>
</organism>
<evidence type="ECO:0000313" key="11">
    <source>
        <dbReference type="Proteomes" id="UP001054897"/>
    </source>
</evidence>
<gene>
    <name evidence="10" type="ORF">L1F06_022560</name>
</gene>
<evidence type="ECO:0000256" key="2">
    <source>
        <dbReference type="ARBA" id="ARBA00022448"/>
    </source>
</evidence>
<reference evidence="10" key="1">
    <citation type="submission" date="2022-06" db="EMBL/GenBank/DDBJ databases">
        <title>Complete genome of Pseudomonas hydrolytica DSWY01T.</title>
        <authorList>
            <person name="Jung J."/>
            <person name="Jeon C.O."/>
        </authorList>
    </citation>
    <scope>NUCLEOTIDE SEQUENCE</scope>
    <source>
        <strain evidence="10">DSWY01</strain>
    </source>
</reference>
<evidence type="ECO:0000259" key="9">
    <source>
        <dbReference type="Pfam" id="PF11356"/>
    </source>
</evidence>
<keyword evidence="2" id="KW-0813">Transport</keyword>
<dbReference type="Gene3D" id="2.30.30.830">
    <property type="match status" value="1"/>
</dbReference>
<keyword evidence="7" id="KW-1133">Transmembrane helix</keyword>
<keyword evidence="3" id="KW-1003">Cell membrane</keyword>
<evidence type="ECO:0000313" key="10">
    <source>
        <dbReference type="EMBL" id="USR39408.1"/>
    </source>
</evidence>
<protein>
    <recommendedName>
        <fullName evidence="9">Type II secretion system protein GspC N-terminal domain-containing protein</fullName>
    </recommendedName>
</protein>
<keyword evidence="8" id="KW-0472">Membrane</keyword>
<feature type="domain" description="Type II secretion system protein GspC N-terminal" evidence="9">
    <location>
        <begin position="26"/>
        <end position="144"/>
    </location>
</feature>
<dbReference type="Pfam" id="PF11356">
    <property type="entry name" value="T2SSC"/>
    <property type="match status" value="1"/>
</dbReference>
<comment type="subcellular location">
    <subcellularLocation>
        <location evidence="1">Cell inner membrane</location>
    </subcellularLocation>
</comment>
<keyword evidence="11" id="KW-1185">Reference proteome</keyword>
<keyword evidence="4" id="KW-0997">Cell inner membrane</keyword>
<sequence>MAPANSGAVRHLPAGLCLLALLACSLSLSYQAAQLWRLLQEPPAYTQAPPPTPPRVADRQRLAMLFPAPLPGHAGPAPATSLQLTLVAVFGNPEQQRSSAIIRPHGQTARRVAVGAEIAPGIKLHSVGSHYITLDRHGRRESLHFPVNNHRPLMPAADARGQALAPQPEPVTSLAGR</sequence>
<evidence type="ECO:0000256" key="4">
    <source>
        <dbReference type="ARBA" id="ARBA00022519"/>
    </source>
</evidence>
<dbReference type="Proteomes" id="UP001054897">
    <property type="component" value="Chromosome"/>
</dbReference>
<dbReference type="GeneID" id="300083811"/>
<proteinExistence type="predicted"/>
<keyword evidence="5" id="KW-0812">Transmembrane</keyword>
<keyword evidence="6" id="KW-0653">Protein transport</keyword>
<evidence type="ECO:0000256" key="8">
    <source>
        <dbReference type="ARBA" id="ARBA00023136"/>
    </source>
</evidence>
<accession>A0ABY5A6W8</accession>
<evidence type="ECO:0000256" key="6">
    <source>
        <dbReference type="ARBA" id="ARBA00022927"/>
    </source>
</evidence>
<evidence type="ECO:0000256" key="1">
    <source>
        <dbReference type="ARBA" id="ARBA00004533"/>
    </source>
</evidence>
<dbReference type="RefSeq" id="WP_012019976.1">
    <property type="nucleotide sequence ID" value="NZ_CP099397.1"/>
</dbReference>
<name>A0ABY5A6W8_9GAMM</name>